<evidence type="ECO:0000256" key="1">
    <source>
        <dbReference type="SAM" id="MobiDB-lite"/>
    </source>
</evidence>
<organism evidence="3 4">
    <name type="scientific">Batrachochytrium dendrobatidis (strain JAM81 / FGSC 10211)</name>
    <name type="common">Frog chytrid fungus</name>
    <dbReference type="NCBI Taxonomy" id="684364"/>
    <lineage>
        <taxon>Eukaryota</taxon>
        <taxon>Fungi</taxon>
        <taxon>Fungi incertae sedis</taxon>
        <taxon>Chytridiomycota</taxon>
        <taxon>Chytridiomycota incertae sedis</taxon>
        <taxon>Chytridiomycetes</taxon>
        <taxon>Rhizophydiales</taxon>
        <taxon>Rhizophydiales incertae sedis</taxon>
        <taxon>Batrachochytrium</taxon>
    </lineage>
</organism>
<evidence type="ECO:0000313" key="4">
    <source>
        <dbReference type="Proteomes" id="UP000007241"/>
    </source>
</evidence>
<dbReference type="Proteomes" id="UP000007241">
    <property type="component" value="Unassembled WGS sequence"/>
</dbReference>
<dbReference type="AlphaFoldDB" id="F4P147"/>
<name>F4P147_BATDJ</name>
<dbReference type="InParanoid" id="F4P147"/>
<proteinExistence type="predicted"/>
<feature type="signal peptide" evidence="2">
    <location>
        <begin position="1"/>
        <end position="18"/>
    </location>
</feature>
<reference evidence="3 4" key="1">
    <citation type="submission" date="2009-12" db="EMBL/GenBank/DDBJ databases">
        <title>The draft genome of Batrachochytrium dendrobatidis.</title>
        <authorList>
            <consortium name="US DOE Joint Genome Institute (JGI-PGF)"/>
            <person name="Kuo A."/>
            <person name="Salamov A."/>
            <person name="Schmutz J."/>
            <person name="Lucas S."/>
            <person name="Pitluck S."/>
            <person name="Rosenblum E."/>
            <person name="Stajich J."/>
            <person name="Eisen M."/>
            <person name="Grigoriev I.V."/>
        </authorList>
    </citation>
    <scope>NUCLEOTIDE SEQUENCE [LARGE SCALE GENOMIC DNA]</scope>
    <source>
        <strain evidence="4">JAM81 / FGSC 10211</strain>
    </source>
</reference>
<keyword evidence="4" id="KW-1185">Reference proteome</keyword>
<gene>
    <name evidence="3" type="ORF">BATDEDRAFT_88398</name>
</gene>
<protein>
    <submittedName>
        <fullName evidence="3">Uncharacterized protein</fullName>
    </submittedName>
</protein>
<dbReference type="HOGENOM" id="CLU_2263249_0_0_1"/>
<evidence type="ECO:0000313" key="3">
    <source>
        <dbReference type="EMBL" id="EGF80722.1"/>
    </source>
</evidence>
<feature type="compositionally biased region" description="Basic residues" evidence="1">
    <location>
        <begin position="40"/>
        <end position="57"/>
    </location>
</feature>
<dbReference type="EMBL" id="GL882883">
    <property type="protein sequence ID" value="EGF80722.1"/>
    <property type="molecule type" value="Genomic_DNA"/>
</dbReference>
<accession>F4P147</accession>
<feature type="region of interest" description="Disordered" evidence="1">
    <location>
        <begin position="27"/>
        <end position="103"/>
    </location>
</feature>
<feature type="chain" id="PRO_5003318821" evidence="2">
    <location>
        <begin position="19"/>
        <end position="103"/>
    </location>
</feature>
<dbReference type="GeneID" id="18243138"/>
<keyword evidence="2" id="KW-0732">Signal</keyword>
<dbReference type="RefSeq" id="XP_006678668.1">
    <property type="nucleotide sequence ID" value="XM_006678605.1"/>
</dbReference>
<evidence type="ECO:0000256" key="2">
    <source>
        <dbReference type="SAM" id="SignalP"/>
    </source>
</evidence>
<sequence>MKLVTFLIASVSVLSVAAVVLPTDEAISSLSKRGKDTSDKHKKPSKKPSKKPNKKPSKGFSCVGCGDGSEDEDVPNPYGDYKPSGFDGGQNQYPYYPTAYSDQ</sequence>